<dbReference type="WBParaSite" id="SMTH1_47130.1">
    <property type="protein sequence ID" value="SMTH1_47130.1"/>
    <property type="gene ID" value="SMTH1_47130"/>
</dbReference>
<dbReference type="InterPro" id="IPR004148">
    <property type="entry name" value="BAR_dom"/>
</dbReference>
<evidence type="ECO:0000259" key="8">
    <source>
        <dbReference type="PROSITE" id="PS51021"/>
    </source>
</evidence>
<evidence type="ECO:0000256" key="5">
    <source>
        <dbReference type="ARBA" id="ARBA00023136"/>
    </source>
</evidence>
<dbReference type="SMART" id="SM00326">
    <property type="entry name" value="SH3"/>
    <property type="match status" value="1"/>
</dbReference>
<dbReference type="Pfam" id="PF03114">
    <property type="entry name" value="BAR"/>
    <property type="match status" value="1"/>
</dbReference>
<comment type="similarity">
    <text evidence="2">Belongs to the endophilin family.</text>
</comment>
<name>A0AA85BDS0_9TREM</name>
<evidence type="ECO:0000313" key="9">
    <source>
        <dbReference type="Proteomes" id="UP000050791"/>
    </source>
</evidence>
<dbReference type="PRINTS" id="PR00452">
    <property type="entry name" value="SH3DOMAIN"/>
</dbReference>
<dbReference type="SUPFAM" id="SSF103657">
    <property type="entry name" value="BAR/IMD domain-like"/>
    <property type="match status" value="1"/>
</dbReference>
<dbReference type="Gene3D" id="2.30.30.40">
    <property type="entry name" value="SH3 Domains"/>
    <property type="match status" value="1"/>
</dbReference>
<evidence type="ECO:0000256" key="4">
    <source>
        <dbReference type="ARBA" id="ARBA00023054"/>
    </source>
</evidence>
<dbReference type="InterPro" id="IPR027267">
    <property type="entry name" value="AH/BAR_dom_sf"/>
</dbReference>
<dbReference type="GO" id="GO:0005737">
    <property type="term" value="C:cytoplasm"/>
    <property type="evidence" value="ECO:0007669"/>
    <property type="project" value="InterPro"/>
</dbReference>
<dbReference type="PANTHER" id="PTHR14167:SF81">
    <property type="entry name" value="ENDOPHILIN-A"/>
    <property type="match status" value="1"/>
</dbReference>
<feature type="domain" description="BAR" evidence="8">
    <location>
        <begin position="18"/>
        <end position="256"/>
    </location>
</feature>
<dbReference type="FunFam" id="2.30.30.40:FF:000072">
    <property type="entry name" value="Unconventional Myosin IB"/>
    <property type="match status" value="1"/>
</dbReference>
<dbReference type="PANTHER" id="PTHR14167">
    <property type="entry name" value="SH3 DOMAIN-CONTAINING"/>
    <property type="match status" value="1"/>
</dbReference>
<dbReference type="InterPro" id="IPR050384">
    <property type="entry name" value="Endophilin_SH3RF"/>
</dbReference>
<evidence type="ECO:0000256" key="1">
    <source>
        <dbReference type="ARBA" id="ARBA00004170"/>
    </source>
</evidence>
<keyword evidence="5" id="KW-0472">Membrane</keyword>
<feature type="domain" description="SH3" evidence="7">
    <location>
        <begin position="296"/>
        <end position="355"/>
    </location>
</feature>
<dbReference type="PROSITE" id="PS51021">
    <property type="entry name" value="BAR"/>
    <property type="match status" value="1"/>
</dbReference>
<dbReference type="PROSITE" id="PS50002">
    <property type="entry name" value="SH3"/>
    <property type="match status" value="1"/>
</dbReference>
<protein>
    <recommendedName>
        <fullName evidence="11">SH3 domain-containing protein</fullName>
    </recommendedName>
</protein>
<dbReference type="SUPFAM" id="SSF50044">
    <property type="entry name" value="SH3-domain"/>
    <property type="match status" value="1"/>
</dbReference>
<dbReference type="SMART" id="SM00721">
    <property type="entry name" value="BAR"/>
    <property type="match status" value="1"/>
</dbReference>
<dbReference type="InterPro" id="IPR001452">
    <property type="entry name" value="SH3_domain"/>
</dbReference>
<keyword evidence="3 6" id="KW-0728">SH3 domain</keyword>
<dbReference type="InterPro" id="IPR036028">
    <property type="entry name" value="SH3-like_dom_sf"/>
</dbReference>
<proteinExistence type="inferred from homology"/>
<dbReference type="PRINTS" id="PR00499">
    <property type="entry name" value="P67PHOX"/>
</dbReference>
<sequence length="357" mass="40649">MSLSTIKKHIARCNQFLSEKLGATKGMDKGPDYKQLTQLIDSYKAFYEDVQKRVIDCLEPNPNARKRAWASAAVNKIQGNTNNENYPHAERFLSDCFLEYGKQLSQQPGLSLALIQCGEAYNKIVESKNQSVDETKSGYLQPISEKLHRDIRKISALRRKVENKRLTFAHRKNVLEKNAFTTNAHPDQAFEECRIQYEDSLAASTAAMSNFLDTEVEQIKTLSNFVNAQLSFYQDAARILSDLHGELEMRLLDACDHARRQTPYPVSSNDALPDIPSLCHEPTNFQIKPKYDDHSKRTPQCVALYNFTAESPFELSFCKGESINLIEQIDDNWYLGELNGQEGHFPTNFVRVTCPLP</sequence>
<dbReference type="AlphaFoldDB" id="A0AA85BDS0"/>
<evidence type="ECO:0000259" key="7">
    <source>
        <dbReference type="PROSITE" id="PS50002"/>
    </source>
</evidence>
<accession>A0AA85BDS0</accession>
<dbReference type="Proteomes" id="UP000050791">
    <property type="component" value="Unassembled WGS sequence"/>
</dbReference>
<evidence type="ECO:0008006" key="11">
    <source>
        <dbReference type="Google" id="ProtNLM"/>
    </source>
</evidence>
<evidence type="ECO:0000313" key="10">
    <source>
        <dbReference type="WBParaSite" id="SMTH1_47130.1"/>
    </source>
</evidence>
<evidence type="ECO:0000256" key="2">
    <source>
        <dbReference type="ARBA" id="ARBA00006697"/>
    </source>
</evidence>
<comment type="subcellular location">
    <subcellularLocation>
        <location evidence="1">Membrane</location>
        <topology evidence="1">Peripheral membrane protein</topology>
    </subcellularLocation>
</comment>
<evidence type="ECO:0000256" key="3">
    <source>
        <dbReference type="ARBA" id="ARBA00022443"/>
    </source>
</evidence>
<reference evidence="10" key="1">
    <citation type="submission" date="2023-11" db="UniProtKB">
        <authorList>
            <consortium name="WormBaseParasite"/>
        </authorList>
    </citation>
    <scope>IDENTIFICATION</scope>
</reference>
<keyword evidence="4" id="KW-0175">Coiled coil</keyword>
<dbReference type="Pfam" id="PF00018">
    <property type="entry name" value="SH3_1"/>
    <property type="match status" value="1"/>
</dbReference>
<organism evidence="9 10">
    <name type="scientific">Schistosoma mattheei</name>
    <dbReference type="NCBI Taxonomy" id="31246"/>
    <lineage>
        <taxon>Eukaryota</taxon>
        <taxon>Metazoa</taxon>
        <taxon>Spiralia</taxon>
        <taxon>Lophotrochozoa</taxon>
        <taxon>Platyhelminthes</taxon>
        <taxon>Trematoda</taxon>
        <taxon>Digenea</taxon>
        <taxon>Strigeidida</taxon>
        <taxon>Schistosomatoidea</taxon>
        <taxon>Schistosomatidae</taxon>
        <taxon>Schistosoma</taxon>
    </lineage>
</organism>
<evidence type="ECO:0000256" key="6">
    <source>
        <dbReference type="PROSITE-ProRule" id="PRU00192"/>
    </source>
</evidence>
<dbReference type="Gene3D" id="1.20.1270.60">
    <property type="entry name" value="Arfaptin homology (AH) domain/BAR domain"/>
    <property type="match status" value="1"/>
</dbReference>